<dbReference type="Proteomes" id="UP000565155">
    <property type="component" value="Unassembled WGS sequence"/>
</dbReference>
<dbReference type="InterPro" id="IPR029055">
    <property type="entry name" value="Ntn_hydrolases_N"/>
</dbReference>
<accession>A0A7Y0N3E1</accession>
<sequence>ACEAIIQGDLKTMGGEGGLIAIDANGELHFAMNSMGMYRAGINTRGELSVKIYAND</sequence>
<evidence type="ECO:0000313" key="1">
    <source>
        <dbReference type="EMBL" id="NMR77701.1"/>
    </source>
</evidence>
<proteinExistence type="predicted"/>
<dbReference type="SUPFAM" id="SSF56235">
    <property type="entry name" value="N-terminal nucleophile aminohydrolases (Ntn hydrolases)"/>
    <property type="match status" value="1"/>
</dbReference>
<name>A0A7Y0N3E1_VIBAL</name>
<reference evidence="1 2" key="1">
    <citation type="submission" date="2020-04" db="EMBL/GenBank/DDBJ databases">
        <title>Whole-genome sequencing of Vibrio spp. from China reveals different genetic environments of blaCTX-M-14 among diverse lineages.</title>
        <authorList>
            <person name="Zheng Z."/>
            <person name="Ye L."/>
            <person name="Chen S."/>
        </authorList>
    </citation>
    <scope>NUCLEOTIDE SEQUENCE [LARGE SCALE GENOMIC DNA]</scope>
    <source>
        <strain evidence="1 2">Vb1636</strain>
    </source>
</reference>
<dbReference type="EMBL" id="JABCMA010000994">
    <property type="protein sequence ID" value="NMR77701.1"/>
    <property type="molecule type" value="Genomic_DNA"/>
</dbReference>
<dbReference type="Gene3D" id="3.60.20.30">
    <property type="entry name" value="(Glycosyl)asparaginase"/>
    <property type="match status" value="1"/>
</dbReference>
<comment type="caution">
    <text evidence="1">The sequence shown here is derived from an EMBL/GenBank/DDBJ whole genome shotgun (WGS) entry which is preliminary data.</text>
</comment>
<organism evidence="1 2">
    <name type="scientific">Vibrio alginolyticus</name>
    <dbReference type="NCBI Taxonomy" id="663"/>
    <lineage>
        <taxon>Bacteria</taxon>
        <taxon>Pseudomonadati</taxon>
        <taxon>Pseudomonadota</taxon>
        <taxon>Gammaproteobacteria</taxon>
        <taxon>Vibrionales</taxon>
        <taxon>Vibrionaceae</taxon>
        <taxon>Vibrio</taxon>
    </lineage>
</organism>
<dbReference type="AlphaFoldDB" id="A0A7Y0N3E1"/>
<evidence type="ECO:0000313" key="2">
    <source>
        <dbReference type="Proteomes" id="UP000565155"/>
    </source>
</evidence>
<feature type="non-terminal residue" evidence="1">
    <location>
        <position position="1"/>
    </location>
</feature>
<protein>
    <submittedName>
        <fullName evidence="1">Isoaspartyl peptidase/L-asparaginase</fullName>
    </submittedName>
</protein>
<gene>
    <name evidence="1" type="ORF">HKB35_29415</name>
</gene>